<evidence type="ECO:0000256" key="4">
    <source>
        <dbReference type="ARBA" id="ARBA00022695"/>
    </source>
</evidence>
<reference evidence="9" key="1">
    <citation type="journal article" date="2019" name="Int. J. Syst. Evol. Microbiol.">
        <title>The Global Catalogue of Microorganisms (GCM) 10K type strain sequencing project: providing services to taxonomists for standard genome sequencing and annotation.</title>
        <authorList>
            <consortium name="The Broad Institute Genomics Platform"/>
            <consortium name="The Broad Institute Genome Sequencing Center for Infectious Disease"/>
            <person name="Wu L."/>
            <person name="Ma J."/>
        </authorList>
    </citation>
    <scope>NUCLEOTIDE SEQUENCE [LARGE SCALE GENOMIC DNA]</scope>
    <source>
        <strain evidence="9">CCM 8778</strain>
    </source>
</reference>
<comment type="caution">
    <text evidence="8">The sequence shown here is derived from an EMBL/GenBank/DDBJ whole genome shotgun (WGS) entry which is preliminary data.</text>
</comment>
<evidence type="ECO:0000313" key="8">
    <source>
        <dbReference type="EMBL" id="GGH90182.1"/>
    </source>
</evidence>
<dbReference type="Proteomes" id="UP000655550">
    <property type="component" value="Unassembled WGS sequence"/>
</dbReference>
<dbReference type="Gene3D" id="3.90.580.10">
    <property type="entry name" value="Zinc finger, CHC2-type domain"/>
    <property type="match status" value="1"/>
</dbReference>
<dbReference type="SUPFAM" id="SSF57783">
    <property type="entry name" value="Zinc beta-ribbon"/>
    <property type="match status" value="1"/>
</dbReference>
<keyword evidence="6" id="KW-0804">Transcription</keyword>
<dbReference type="RefSeq" id="WP_229727137.1">
    <property type="nucleotide sequence ID" value="NZ_BMDE01000002.1"/>
</dbReference>
<evidence type="ECO:0000259" key="7">
    <source>
        <dbReference type="Pfam" id="PF13362"/>
    </source>
</evidence>
<keyword evidence="1" id="KW-0240">DNA-directed RNA polymerase</keyword>
<evidence type="ECO:0000313" key="9">
    <source>
        <dbReference type="Proteomes" id="UP000655550"/>
    </source>
</evidence>
<keyword evidence="3" id="KW-0808">Transferase</keyword>
<evidence type="ECO:0000256" key="5">
    <source>
        <dbReference type="ARBA" id="ARBA00022705"/>
    </source>
</evidence>
<dbReference type="Pfam" id="PF13362">
    <property type="entry name" value="Toprim_3"/>
    <property type="match status" value="1"/>
</dbReference>
<feature type="domain" description="Toprim" evidence="7">
    <location>
        <begin position="224"/>
        <end position="324"/>
    </location>
</feature>
<evidence type="ECO:0000256" key="6">
    <source>
        <dbReference type="ARBA" id="ARBA00023163"/>
    </source>
</evidence>
<dbReference type="InterPro" id="IPR036977">
    <property type="entry name" value="DNA_primase_Znf_CHC2"/>
</dbReference>
<sequence>MTLHFEIQRIADAALHQADHLLADWLPDGTRKGTEYWPTNPVRGDRQPGSFSISTTTGTWHDFASGDKGGDLVSLLAYLRDCRQTDAARMIAQQLGLSFGGEHHKRDLLAEEAERQRIARQRDQRQRKADAERQAGWDRVAARARRDFALAGVPDPDHPYLSRKRIKPHHLRQRGDMLLAPICWRGQVVNLQRIAADGCKRFLPSGRITGCYCPFGRIEAGVELLIVEGIATAATLHEQTGKPVAAAMSAGNLLPAGQELKRRYPDVVPIIGGDDDRTKETEGKPNAGKLAAIHAATQLGCGYVLPAWPTDAPMHLSDFNDLAMWQEGRV</sequence>
<proteinExistence type="predicted"/>
<organism evidence="8 9">
    <name type="scientific">Pseudomonas fluvialis</name>
    <dbReference type="NCBI Taxonomy" id="1793966"/>
    <lineage>
        <taxon>Bacteria</taxon>
        <taxon>Pseudomonadati</taxon>
        <taxon>Pseudomonadota</taxon>
        <taxon>Gammaproteobacteria</taxon>
        <taxon>Pseudomonadales</taxon>
        <taxon>Pseudomonadaceae</taxon>
        <taxon>Pseudomonas</taxon>
    </lineage>
</organism>
<dbReference type="InterPro" id="IPR006171">
    <property type="entry name" value="TOPRIM_dom"/>
</dbReference>
<evidence type="ECO:0000256" key="1">
    <source>
        <dbReference type="ARBA" id="ARBA00022478"/>
    </source>
</evidence>
<name>A0ABQ2ADG1_9PSED</name>
<keyword evidence="9" id="KW-1185">Reference proteome</keyword>
<dbReference type="CDD" id="cd01029">
    <property type="entry name" value="TOPRIM_primases"/>
    <property type="match status" value="1"/>
</dbReference>
<dbReference type="InterPro" id="IPR034154">
    <property type="entry name" value="TOPRIM_DnaG/twinkle"/>
</dbReference>
<evidence type="ECO:0000256" key="3">
    <source>
        <dbReference type="ARBA" id="ARBA00022679"/>
    </source>
</evidence>
<accession>A0ABQ2ADG1</accession>
<dbReference type="EMBL" id="BMDE01000002">
    <property type="protein sequence ID" value="GGH90182.1"/>
    <property type="molecule type" value="Genomic_DNA"/>
</dbReference>
<keyword evidence="2" id="KW-0639">Primosome</keyword>
<gene>
    <name evidence="8" type="ORF">GCM10007363_07070</name>
</gene>
<keyword evidence="4" id="KW-0548">Nucleotidyltransferase</keyword>
<evidence type="ECO:0000256" key="2">
    <source>
        <dbReference type="ARBA" id="ARBA00022515"/>
    </source>
</evidence>
<protein>
    <recommendedName>
        <fullName evidence="7">Toprim domain-containing protein</fullName>
    </recommendedName>
</protein>
<keyword evidence="5" id="KW-0235">DNA replication</keyword>